<dbReference type="RefSeq" id="XP_015412109.1">
    <property type="nucleotide sequence ID" value="XM_015545777.1"/>
</dbReference>
<evidence type="ECO:0000313" key="1">
    <source>
        <dbReference type="EMBL" id="KNG91186.1"/>
    </source>
</evidence>
<sequence>MSPAPYQTEDPYTIADFEIGKRLFTTHMAVQLVVGSPEGRESDALSQFDALIAAYDFKEAIATLVKAGLDVPRSDLVCDETYQDVLYKIIGRTRLGDSDSKESFPTLIKQLPLLDSLNGGVDLTVAAITDRVATGLSTGPSGSEADNWKYTCRLWEDAQVTGEEPKAVETCISNFPTKFRVTIGYCGVEAYGEGRNKKMARHIAAKRVCGKLNLRLAP</sequence>
<name>A0A0L1JHF3_ASPN3</name>
<keyword evidence="2" id="KW-1185">Reference proteome</keyword>
<dbReference type="Gene3D" id="3.30.160.20">
    <property type="match status" value="1"/>
</dbReference>
<dbReference type="OrthoDB" id="3767426at2759"/>
<comment type="caution">
    <text evidence="1">The sequence shown here is derived from an EMBL/GenBank/DDBJ whole genome shotgun (WGS) entry which is preliminary data.</text>
</comment>
<evidence type="ECO:0000313" key="2">
    <source>
        <dbReference type="Proteomes" id="UP000037505"/>
    </source>
</evidence>
<dbReference type="Proteomes" id="UP000037505">
    <property type="component" value="Unassembled WGS sequence"/>
</dbReference>
<reference evidence="1 2" key="1">
    <citation type="submission" date="2014-06" db="EMBL/GenBank/DDBJ databases">
        <title>The Genome of the Aflatoxigenic Filamentous Fungus Aspergillus nomius.</title>
        <authorList>
            <person name="Moore M.G."/>
            <person name="Shannon B.M."/>
            <person name="Brian M.M."/>
        </authorList>
    </citation>
    <scope>NUCLEOTIDE SEQUENCE [LARGE SCALE GENOMIC DNA]</scope>
    <source>
        <strain evidence="1 2">NRRL 13137</strain>
    </source>
</reference>
<dbReference type="AlphaFoldDB" id="A0A0L1JHF3"/>
<proteinExistence type="predicted"/>
<gene>
    <name evidence="1" type="ORF">ANOM_000519</name>
</gene>
<dbReference type="EMBL" id="JNOM01000005">
    <property type="protein sequence ID" value="KNG91186.1"/>
    <property type="molecule type" value="Genomic_DNA"/>
</dbReference>
<organism evidence="1 2">
    <name type="scientific">Aspergillus nomiae NRRL (strain ATCC 15546 / NRRL 13137 / CBS 260.88 / M93)</name>
    <dbReference type="NCBI Taxonomy" id="1509407"/>
    <lineage>
        <taxon>Eukaryota</taxon>
        <taxon>Fungi</taxon>
        <taxon>Dikarya</taxon>
        <taxon>Ascomycota</taxon>
        <taxon>Pezizomycotina</taxon>
        <taxon>Eurotiomycetes</taxon>
        <taxon>Eurotiomycetidae</taxon>
        <taxon>Eurotiales</taxon>
        <taxon>Aspergillaceae</taxon>
        <taxon>Aspergillus</taxon>
        <taxon>Aspergillus subgen. Circumdati</taxon>
    </lineage>
</organism>
<accession>A0A0L1JHF3</accession>
<dbReference type="GeneID" id="26802323"/>
<dbReference type="SUPFAM" id="SSF54768">
    <property type="entry name" value="dsRNA-binding domain-like"/>
    <property type="match status" value="1"/>
</dbReference>
<dbReference type="CDD" id="cd00048">
    <property type="entry name" value="DSRM_SF"/>
    <property type="match status" value="1"/>
</dbReference>
<protein>
    <submittedName>
        <fullName evidence="1">Uncharacterized protein</fullName>
    </submittedName>
</protein>